<keyword evidence="2" id="KW-1185">Reference proteome</keyword>
<name>A0A1H3DZM5_9BACT</name>
<gene>
    <name evidence="1" type="ORF">SAMN03080603_00331</name>
</gene>
<reference evidence="2" key="1">
    <citation type="submission" date="2016-10" db="EMBL/GenBank/DDBJ databases">
        <authorList>
            <person name="Varghese N."/>
            <person name="Submissions S."/>
        </authorList>
    </citation>
    <scope>NUCLEOTIDE SEQUENCE [LARGE SCALE GENOMIC DNA]</scope>
    <source>
        <strain evidence="2">DSM 13490</strain>
    </source>
</reference>
<organism evidence="1 2">
    <name type="scientific">Acetomicrobium thermoterrenum DSM 13490</name>
    <dbReference type="NCBI Taxonomy" id="1120987"/>
    <lineage>
        <taxon>Bacteria</taxon>
        <taxon>Thermotogati</taxon>
        <taxon>Synergistota</taxon>
        <taxon>Synergistia</taxon>
        <taxon>Synergistales</taxon>
        <taxon>Acetomicrobiaceae</taxon>
        <taxon>Acetomicrobium</taxon>
    </lineage>
</organism>
<dbReference type="AlphaFoldDB" id="A0A1H3DZM5"/>
<proteinExistence type="predicted"/>
<dbReference type="Proteomes" id="UP000199266">
    <property type="component" value="Unassembled WGS sequence"/>
</dbReference>
<sequence length="52" mass="6416">MYFIRVYYMDHFKNYKGFIFHVNRKSINKIFHLLVCSHSIQEKAALLAFYLR</sequence>
<dbReference type="EMBL" id="FNPD01000002">
    <property type="protein sequence ID" value="SDX71891.1"/>
    <property type="molecule type" value="Genomic_DNA"/>
</dbReference>
<evidence type="ECO:0000313" key="2">
    <source>
        <dbReference type="Proteomes" id="UP000199266"/>
    </source>
</evidence>
<evidence type="ECO:0000313" key="1">
    <source>
        <dbReference type="EMBL" id="SDX71891.1"/>
    </source>
</evidence>
<accession>A0A1H3DZM5</accession>
<protein>
    <submittedName>
        <fullName evidence="1">Uncharacterized protein</fullName>
    </submittedName>
</protein>